<evidence type="ECO:0000313" key="8">
    <source>
        <dbReference type="EMBL" id="KAK8935484.1"/>
    </source>
</evidence>
<dbReference type="InterPro" id="IPR012308">
    <property type="entry name" value="DNA_ligase_ATP-dep_N"/>
</dbReference>
<dbReference type="PANTHER" id="PTHR45674:SF4">
    <property type="entry name" value="DNA LIGASE 1"/>
    <property type="match status" value="1"/>
</dbReference>
<feature type="compositionally biased region" description="Polar residues" evidence="6">
    <location>
        <begin position="26"/>
        <end position="61"/>
    </location>
</feature>
<proteinExistence type="inferred from homology"/>
<dbReference type="GO" id="GO:0006310">
    <property type="term" value="P:DNA recombination"/>
    <property type="evidence" value="ECO:0007669"/>
    <property type="project" value="UniProtKB-KW"/>
</dbReference>
<sequence>MTQSITASALEDTASTFEKHEHPSKNRTQSPSKSPSKNRSTGPSANGRTRGRTSLQETSKNPPLTLIFRKAQKFLVNTFLEKLLPQVRAGNRTFSHRRCQAAQSRSDCWSSTPSRPRSKISEEDGNTAFQRDLLASWPSSPIEFPFGFMFLQRLLILNSFQRSTPSPSLLAANPLFSHPKNPHKTLPDLPCSSLRRRTMSSGRTVADVLMGASRAAATNKNRPASSSQPQNPSSPAKKPKTLETLAPSDDPKRPDTADILIELKKKGSEFDPRAAASWKDSEPVSFLFLARALDLISNESGRIAMTDIICNVFRTVMATSPNDLLPTVYLSANRIAPPHEGIELGIGDASLIKALSEAYGRKEEHVNKQLQELGDLGLVAKASRSSQRMLYKPQRLTIAKVFDTFRSIAKVWQRKQFSWLLDMHLYILKHVGAHLQKLILNYWKRRFSSLAAAGFQNNTLLQFPHPRPHAYSAYTLAVACLSPPPGRYSRQYPMSSAPPHNPKPPLSVTFNPYCNLPIRTLKFLCRHLTSSWIHHPKPSSRISLDLGFSTQIRSHIVGSTLPRPDLSICGRIYPYPTLHRRGKSPPSFSRHRFHV</sequence>
<comment type="similarity">
    <text evidence="1">Belongs to the ATP-dependent DNA ligase family.</text>
</comment>
<name>A0AAP0BBZ2_9ASPA</name>
<dbReference type="Pfam" id="PF04675">
    <property type="entry name" value="DNA_ligase_A_N"/>
    <property type="match status" value="1"/>
</dbReference>
<dbReference type="Proteomes" id="UP001418222">
    <property type="component" value="Unassembled WGS sequence"/>
</dbReference>
<evidence type="ECO:0000256" key="3">
    <source>
        <dbReference type="ARBA" id="ARBA00022763"/>
    </source>
</evidence>
<keyword evidence="3" id="KW-0227">DNA damage</keyword>
<dbReference type="Gene3D" id="1.10.3260.10">
    <property type="entry name" value="DNA ligase, ATP-dependent, N-terminal domain"/>
    <property type="match status" value="1"/>
</dbReference>
<dbReference type="SUPFAM" id="SSF117018">
    <property type="entry name" value="ATP-dependent DNA ligase DNA-binding domain"/>
    <property type="match status" value="1"/>
</dbReference>
<evidence type="ECO:0000259" key="7">
    <source>
        <dbReference type="Pfam" id="PF04675"/>
    </source>
</evidence>
<gene>
    <name evidence="8" type="primary">LIG1</name>
    <name evidence="8" type="ORF">KSP39_PZI013311</name>
</gene>
<organism evidence="8 9">
    <name type="scientific">Platanthera zijinensis</name>
    <dbReference type="NCBI Taxonomy" id="2320716"/>
    <lineage>
        <taxon>Eukaryota</taxon>
        <taxon>Viridiplantae</taxon>
        <taxon>Streptophyta</taxon>
        <taxon>Embryophyta</taxon>
        <taxon>Tracheophyta</taxon>
        <taxon>Spermatophyta</taxon>
        <taxon>Magnoliopsida</taxon>
        <taxon>Liliopsida</taxon>
        <taxon>Asparagales</taxon>
        <taxon>Orchidaceae</taxon>
        <taxon>Orchidoideae</taxon>
        <taxon>Orchideae</taxon>
        <taxon>Orchidinae</taxon>
        <taxon>Platanthera</taxon>
    </lineage>
</organism>
<dbReference type="GO" id="GO:0005634">
    <property type="term" value="C:nucleus"/>
    <property type="evidence" value="ECO:0007669"/>
    <property type="project" value="TreeGrafter"/>
</dbReference>
<protein>
    <submittedName>
        <fullName evidence="8">DNA ligase 1</fullName>
    </submittedName>
</protein>
<feature type="domain" description="DNA ligase ATP-dependent N-terminal" evidence="7">
    <location>
        <begin position="285"/>
        <end position="411"/>
    </location>
</feature>
<feature type="region of interest" description="Disordered" evidence="6">
    <location>
        <begin position="1"/>
        <end position="61"/>
    </location>
</feature>
<dbReference type="GO" id="GO:0003677">
    <property type="term" value="F:DNA binding"/>
    <property type="evidence" value="ECO:0007669"/>
    <property type="project" value="InterPro"/>
</dbReference>
<dbReference type="GO" id="GO:0006281">
    <property type="term" value="P:DNA repair"/>
    <property type="evidence" value="ECO:0007669"/>
    <property type="project" value="UniProtKB-KW"/>
</dbReference>
<accession>A0AAP0BBZ2</accession>
<keyword evidence="5" id="KW-0234">DNA repair</keyword>
<comment type="caution">
    <text evidence="8">The sequence shown here is derived from an EMBL/GenBank/DDBJ whole genome shotgun (WGS) entry which is preliminary data.</text>
</comment>
<keyword evidence="4" id="KW-0233">DNA recombination</keyword>
<feature type="compositionally biased region" description="Polar residues" evidence="6">
    <location>
        <begin position="105"/>
        <end position="115"/>
    </location>
</feature>
<feature type="region of interest" description="Disordered" evidence="6">
    <location>
        <begin position="215"/>
        <end position="255"/>
    </location>
</feature>
<dbReference type="GO" id="GO:0005739">
    <property type="term" value="C:mitochondrion"/>
    <property type="evidence" value="ECO:0007669"/>
    <property type="project" value="TreeGrafter"/>
</dbReference>
<dbReference type="EMBL" id="JBBWWQ010000011">
    <property type="protein sequence ID" value="KAK8935484.1"/>
    <property type="molecule type" value="Genomic_DNA"/>
</dbReference>
<evidence type="ECO:0000256" key="1">
    <source>
        <dbReference type="ARBA" id="ARBA00007572"/>
    </source>
</evidence>
<evidence type="ECO:0000313" key="9">
    <source>
        <dbReference type="Proteomes" id="UP001418222"/>
    </source>
</evidence>
<dbReference type="GO" id="GO:0003910">
    <property type="term" value="F:DNA ligase (ATP) activity"/>
    <property type="evidence" value="ECO:0007669"/>
    <property type="project" value="InterPro"/>
</dbReference>
<dbReference type="GO" id="GO:0006273">
    <property type="term" value="P:lagging strand elongation"/>
    <property type="evidence" value="ECO:0007669"/>
    <property type="project" value="TreeGrafter"/>
</dbReference>
<evidence type="ECO:0000256" key="4">
    <source>
        <dbReference type="ARBA" id="ARBA00023172"/>
    </source>
</evidence>
<reference evidence="8 9" key="1">
    <citation type="journal article" date="2022" name="Nat. Plants">
        <title>Genomes of leafy and leafless Platanthera orchids illuminate the evolution of mycoheterotrophy.</title>
        <authorList>
            <person name="Li M.H."/>
            <person name="Liu K.W."/>
            <person name="Li Z."/>
            <person name="Lu H.C."/>
            <person name="Ye Q.L."/>
            <person name="Zhang D."/>
            <person name="Wang J.Y."/>
            <person name="Li Y.F."/>
            <person name="Zhong Z.M."/>
            <person name="Liu X."/>
            <person name="Yu X."/>
            <person name="Liu D.K."/>
            <person name="Tu X.D."/>
            <person name="Liu B."/>
            <person name="Hao Y."/>
            <person name="Liao X.Y."/>
            <person name="Jiang Y.T."/>
            <person name="Sun W.H."/>
            <person name="Chen J."/>
            <person name="Chen Y.Q."/>
            <person name="Ai Y."/>
            <person name="Zhai J.W."/>
            <person name="Wu S.S."/>
            <person name="Zhou Z."/>
            <person name="Hsiao Y.Y."/>
            <person name="Wu W.L."/>
            <person name="Chen Y.Y."/>
            <person name="Lin Y.F."/>
            <person name="Hsu J.L."/>
            <person name="Li C.Y."/>
            <person name="Wang Z.W."/>
            <person name="Zhao X."/>
            <person name="Zhong W.Y."/>
            <person name="Ma X.K."/>
            <person name="Ma L."/>
            <person name="Huang J."/>
            <person name="Chen G.Z."/>
            <person name="Huang M.Z."/>
            <person name="Huang L."/>
            <person name="Peng D.H."/>
            <person name="Luo Y.B."/>
            <person name="Zou S.Q."/>
            <person name="Chen S.P."/>
            <person name="Lan S."/>
            <person name="Tsai W.C."/>
            <person name="Van de Peer Y."/>
            <person name="Liu Z.J."/>
        </authorList>
    </citation>
    <scope>NUCLEOTIDE SEQUENCE [LARGE SCALE GENOMIC DNA]</scope>
    <source>
        <strain evidence="8">Lor287</strain>
    </source>
</reference>
<feature type="compositionally biased region" description="Low complexity" evidence="6">
    <location>
        <begin position="223"/>
        <end position="236"/>
    </location>
</feature>
<dbReference type="InterPro" id="IPR036599">
    <property type="entry name" value="DNA_ligase_N_sf"/>
</dbReference>
<dbReference type="InterPro" id="IPR050191">
    <property type="entry name" value="ATP-dep_DNA_ligase"/>
</dbReference>
<dbReference type="PANTHER" id="PTHR45674">
    <property type="entry name" value="DNA LIGASE 1/3 FAMILY MEMBER"/>
    <property type="match status" value="1"/>
</dbReference>
<evidence type="ECO:0000256" key="2">
    <source>
        <dbReference type="ARBA" id="ARBA00022598"/>
    </source>
</evidence>
<keyword evidence="9" id="KW-1185">Reference proteome</keyword>
<evidence type="ECO:0000256" key="5">
    <source>
        <dbReference type="ARBA" id="ARBA00023204"/>
    </source>
</evidence>
<dbReference type="AlphaFoldDB" id="A0AAP0BBZ2"/>
<feature type="region of interest" description="Disordered" evidence="6">
    <location>
        <begin position="105"/>
        <end position="124"/>
    </location>
</feature>
<keyword evidence="2 8" id="KW-0436">Ligase</keyword>
<evidence type="ECO:0000256" key="6">
    <source>
        <dbReference type="SAM" id="MobiDB-lite"/>
    </source>
</evidence>